<keyword evidence="6 10" id="KW-0067">ATP-binding</keyword>
<dbReference type="GO" id="GO:0008574">
    <property type="term" value="F:plus-end-directed microtubule motor activity"/>
    <property type="evidence" value="ECO:0007669"/>
    <property type="project" value="TreeGrafter"/>
</dbReference>
<evidence type="ECO:0000313" key="15">
    <source>
        <dbReference type="Proteomes" id="UP000439903"/>
    </source>
</evidence>
<evidence type="ECO:0000256" key="1">
    <source>
        <dbReference type="ARBA" id="ARBA00004186"/>
    </source>
</evidence>
<dbReference type="InterPro" id="IPR027417">
    <property type="entry name" value="P-loop_NTPase"/>
</dbReference>
<reference evidence="14 15" key="1">
    <citation type="journal article" date="2019" name="Environ. Microbiol.">
        <title>At the nexus of three kingdoms: the genome of the mycorrhizal fungus Gigaspora margarita provides insights into plant, endobacterial and fungal interactions.</title>
        <authorList>
            <person name="Venice F."/>
            <person name="Ghignone S."/>
            <person name="Salvioli di Fossalunga A."/>
            <person name="Amselem J."/>
            <person name="Novero M."/>
            <person name="Xianan X."/>
            <person name="Sedzielewska Toro K."/>
            <person name="Morin E."/>
            <person name="Lipzen A."/>
            <person name="Grigoriev I.V."/>
            <person name="Henrissat B."/>
            <person name="Martin F.M."/>
            <person name="Bonfante P."/>
        </authorList>
    </citation>
    <scope>NUCLEOTIDE SEQUENCE [LARGE SCALE GENOMIC DNA]</scope>
    <source>
        <strain evidence="14 15">BEG34</strain>
    </source>
</reference>
<dbReference type="GO" id="GO:0072686">
    <property type="term" value="C:mitotic spindle"/>
    <property type="evidence" value="ECO:0007669"/>
    <property type="project" value="TreeGrafter"/>
</dbReference>
<evidence type="ECO:0000256" key="4">
    <source>
        <dbReference type="ARBA" id="ARBA00022701"/>
    </source>
</evidence>
<dbReference type="PRINTS" id="PR00380">
    <property type="entry name" value="KINESINHEAVY"/>
</dbReference>
<feature type="region of interest" description="Disordered" evidence="12">
    <location>
        <begin position="1"/>
        <end position="54"/>
    </location>
</feature>
<evidence type="ECO:0000256" key="2">
    <source>
        <dbReference type="ARBA" id="ARBA00022490"/>
    </source>
</evidence>
<keyword evidence="9" id="KW-0206">Cytoskeleton</keyword>
<comment type="caution">
    <text evidence="14">The sequence shown here is derived from an EMBL/GenBank/DDBJ whole genome shotgun (WGS) entry which is preliminary data.</text>
</comment>
<dbReference type="OrthoDB" id="123929at2759"/>
<evidence type="ECO:0000256" key="8">
    <source>
        <dbReference type="ARBA" id="ARBA00023175"/>
    </source>
</evidence>
<dbReference type="GO" id="GO:0008017">
    <property type="term" value="F:microtubule binding"/>
    <property type="evidence" value="ECO:0007669"/>
    <property type="project" value="InterPro"/>
</dbReference>
<keyword evidence="3" id="KW-0597">Phosphoprotein</keyword>
<dbReference type="GO" id="GO:0005524">
    <property type="term" value="F:ATP binding"/>
    <property type="evidence" value="ECO:0007669"/>
    <property type="project" value="UniProtKB-UniRule"/>
</dbReference>
<keyword evidence="15" id="KW-1185">Reference proteome</keyword>
<gene>
    <name evidence="14" type="ORF">F8M41_023750</name>
</gene>
<dbReference type="GO" id="GO:0007018">
    <property type="term" value="P:microtubule-based movement"/>
    <property type="evidence" value="ECO:0007669"/>
    <property type="project" value="InterPro"/>
</dbReference>
<dbReference type="SUPFAM" id="SSF52540">
    <property type="entry name" value="P-loop containing nucleoside triphosphate hydrolases"/>
    <property type="match status" value="1"/>
</dbReference>
<accession>A0A8H4ACU4</accession>
<keyword evidence="2" id="KW-0963">Cytoplasm</keyword>
<name>A0A8H4ACU4_GIGMA</name>
<dbReference type="Proteomes" id="UP000439903">
    <property type="component" value="Unassembled WGS sequence"/>
</dbReference>
<feature type="compositionally biased region" description="Polar residues" evidence="12">
    <location>
        <begin position="1"/>
        <end position="30"/>
    </location>
</feature>
<organism evidence="14 15">
    <name type="scientific">Gigaspora margarita</name>
    <dbReference type="NCBI Taxonomy" id="4874"/>
    <lineage>
        <taxon>Eukaryota</taxon>
        <taxon>Fungi</taxon>
        <taxon>Fungi incertae sedis</taxon>
        <taxon>Mucoromycota</taxon>
        <taxon>Glomeromycotina</taxon>
        <taxon>Glomeromycetes</taxon>
        <taxon>Diversisporales</taxon>
        <taxon>Gigasporaceae</taxon>
        <taxon>Gigaspora</taxon>
    </lineage>
</organism>
<dbReference type="PROSITE" id="PS00411">
    <property type="entry name" value="KINESIN_MOTOR_1"/>
    <property type="match status" value="1"/>
</dbReference>
<evidence type="ECO:0000259" key="13">
    <source>
        <dbReference type="PROSITE" id="PS50067"/>
    </source>
</evidence>
<keyword evidence="4" id="KW-0493">Microtubule</keyword>
<dbReference type="GO" id="GO:0051231">
    <property type="term" value="P:spindle elongation"/>
    <property type="evidence" value="ECO:0007669"/>
    <property type="project" value="TreeGrafter"/>
</dbReference>
<dbReference type="PANTHER" id="PTHR47970">
    <property type="entry name" value="KINESIN-LIKE PROTEIN KIF11"/>
    <property type="match status" value="1"/>
</dbReference>
<dbReference type="InterPro" id="IPR047149">
    <property type="entry name" value="KIF11-like"/>
</dbReference>
<evidence type="ECO:0000256" key="11">
    <source>
        <dbReference type="SAM" id="Coils"/>
    </source>
</evidence>
<dbReference type="Pfam" id="PF00225">
    <property type="entry name" value="Kinesin"/>
    <property type="match status" value="1"/>
</dbReference>
<evidence type="ECO:0000256" key="12">
    <source>
        <dbReference type="SAM" id="MobiDB-lite"/>
    </source>
</evidence>
<dbReference type="Gene3D" id="3.40.850.10">
    <property type="entry name" value="Kinesin motor domain"/>
    <property type="match status" value="1"/>
</dbReference>
<dbReference type="PROSITE" id="PS50067">
    <property type="entry name" value="KINESIN_MOTOR_2"/>
    <property type="match status" value="1"/>
</dbReference>
<dbReference type="GO" id="GO:0005634">
    <property type="term" value="C:nucleus"/>
    <property type="evidence" value="ECO:0007669"/>
    <property type="project" value="TreeGrafter"/>
</dbReference>
<dbReference type="InterPro" id="IPR019821">
    <property type="entry name" value="Kinesin_motor_CS"/>
</dbReference>
<evidence type="ECO:0000256" key="7">
    <source>
        <dbReference type="ARBA" id="ARBA00023054"/>
    </source>
</evidence>
<dbReference type="GO" id="GO:0005876">
    <property type="term" value="C:spindle microtubule"/>
    <property type="evidence" value="ECO:0007669"/>
    <property type="project" value="TreeGrafter"/>
</dbReference>
<dbReference type="InterPro" id="IPR036961">
    <property type="entry name" value="Kinesin_motor_dom_sf"/>
</dbReference>
<evidence type="ECO:0000256" key="6">
    <source>
        <dbReference type="ARBA" id="ARBA00022840"/>
    </source>
</evidence>
<dbReference type="EMBL" id="WTPW01000783">
    <property type="protein sequence ID" value="KAF0480373.1"/>
    <property type="molecule type" value="Genomic_DNA"/>
</dbReference>
<dbReference type="SMART" id="SM00129">
    <property type="entry name" value="KISc"/>
    <property type="match status" value="1"/>
</dbReference>
<sequence>MENVTQSGKKEANSTYSTPLRSRQVGISETTPKKKRPVNKDLPVPPDRTPTSALRRGILKPISDVSSNKTILNVPSVTFSESRPKKRDHNSGLIKAYLRIRPINSEDVIKPYIQIINDTEVVMIPPKDSHAFKACNKGPEKYMFTKVFNERTSQKRFFLETTLPLVKGVLNGTNGLVFAYGVTNSGKTYSIQGTRNEEGILPRTLDTIFNSIKNLESEAQIKPVRYNEVENYNGNETSVPPIIISKSHMENPFVLSDSNSSSNKNNSAEIEDSDALDLTHKLDNIVVDVDEQFRYAVWVSYVEIYNEKIYDLLEDPGSAKQPESKRKALIVKNDKRTGNKYLSDIKEVRIRNVEEGYAVLKQGMKNRQIFSTLANETSSRSHCIFMIKVIKIPHDKDNATELSSSFVVTSRLSIVDLAGSERTKNVQTTGTRLKEAGNINRSLMVLGQCLEILRANQTRPKGQKHILVPYRHSKLTELFQSSFADGESVMIVNINPVDTGFDENMQVMKFSAVAKDVCTSLKNISSHYGYRSTLLFTPNKIGKENKTCNSSDSKSEDNYDPLINMLFAQIEELREKWINAEMRCGNLKLEIREQVSDEIAVHMSNMGKKCMDQQILTESMERQMEVRRDTPSTIHSGASYYHFSSNLINKLQTEMQELENEVEKLENKLRICASLLNDKDAFIEKLQFENKELERQILYIAQKLDYVDIETEDDSNLTDQELNSMKINNPSEETSLKEIENYNYLSPKKQEYDDRVGIPLFEDNYWLYDIVEECDEEVNQKHTLDGTLDEINSQKEETTLKEVENYNYITPTKQGCDDRVGIPLFEDNDLYDIVEECDEEVNQKRTLDEVNSQKEETTLKEIENYNYLSPTKQGCDDRVGISLFKDNDWLYDIVEECDEEANQKRTLDEINSQKEEITLKEVENYNYLSPTKQGCDDRVGISLFEDNDDIVEECDEEVNQKRTLDEINSQKGEDAPRKRSTLNIDDIVEECEEVNQKRTLDEINSQKGEDEPRKRRKLRNKKTYFETEIEENLNKVSPPKMKLISNRKSFRRY</sequence>
<proteinExistence type="inferred from homology"/>
<evidence type="ECO:0000256" key="5">
    <source>
        <dbReference type="ARBA" id="ARBA00022741"/>
    </source>
</evidence>
<feature type="binding site" evidence="10">
    <location>
        <begin position="181"/>
        <end position="188"/>
    </location>
    <ligand>
        <name>ATP</name>
        <dbReference type="ChEBI" id="CHEBI:30616"/>
    </ligand>
</feature>
<evidence type="ECO:0000256" key="9">
    <source>
        <dbReference type="ARBA" id="ARBA00023212"/>
    </source>
</evidence>
<comment type="subcellular location">
    <subcellularLocation>
        <location evidence="1">Cytoplasm</location>
        <location evidence="1">Cytoskeleton</location>
        <location evidence="1">Spindle</location>
    </subcellularLocation>
</comment>
<dbReference type="GO" id="GO:0090307">
    <property type="term" value="P:mitotic spindle assembly"/>
    <property type="evidence" value="ECO:0007669"/>
    <property type="project" value="TreeGrafter"/>
</dbReference>
<keyword evidence="5 10" id="KW-0547">Nucleotide-binding</keyword>
<keyword evidence="7 11" id="KW-0175">Coiled coil</keyword>
<dbReference type="PANTHER" id="PTHR47970:SF29">
    <property type="entry name" value="KINESIN FAMILY MEMBER 20B"/>
    <property type="match status" value="1"/>
</dbReference>
<dbReference type="InterPro" id="IPR001752">
    <property type="entry name" value="Kinesin_motor_dom"/>
</dbReference>
<dbReference type="AlphaFoldDB" id="A0A8H4ACU4"/>
<keyword evidence="8 10" id="KW-0505">Motor protein</keyword>
<comment type="similarity">
    <text evidence="10">Belongs to the TRAFAC class myosin-kinesin ATPase superfamily. Kinesin family.</text>
</comment>
<evidence type="ECO:0000313" key="14">
    <source>
        <dbReference type="EMBL" id="KAF0480373.1"/>
    </source>
</evidence>
<feature type="domain" description="Kinesin motor" evidence="13">
    <location>
        <begin position="93"/>
        <end position="517"/>
    </location>
</feature>
<evidence type="ECO:0000256" key="3">
    <source>
        <dbReference type="ARBA" id="ARBA00022553"/>
    </source>
</evidence>
<feature type="coiled-coil region" evidence="11">
    <location>
        <begin position="641"/>
        <end position="703"/>
    </location>
</feature>
<evidence type="ECO:0000256" key="10">
    <source>
        <dbReference type="PROSITE-ProRule" id="PRU00283"/>
    </source>
</evidence>
<protein>
    <submittedName>
        <fullName evidence="14">Kinesin-domain-containing protein</fullName>
    </submittedName>
</protein>